<keyword evidence="1" id="KW-0472">Membrane</keyword>
<feature type="transmembrane region" description="Helical" evidence="1">
    <location>
        <begin position="7"/>
        <end position="26"/>
    </location>
</feature>
<keyword evidence="1" id="KW-0812">Transmembrane</keyword>
<feature type="transmembrane region" description="Helical" evidence="1">
    <location>
        <begin position="156"/>
        <end position="176"/>
    </location>
</feature>
<feature type="transmembrane region" description="Helical" evidence="1">
    <location>
        <begin position="210"/>
        <end position="231"/>
    </location>
</feature>
<proteinExistence type="predicted"/>
<evidence type="ECO:0000313" key="3">
    <source>
        <dbReference type="Proteomes" id="UP000265703"/>
    </source>
</evidence>
<keyword evidence="1" id="KW-1133">Transmembrane helix</keyword>
<dbReference type="OrthoDB" id="2327125at2759"/>
<evidence type="ECO:0000313" key="2">
    <source>
        <dbReference type="EMBL" id="RIA91013.1"/>
    </source>
</evidence>
<accession>A0A397SYG4</accession>
<comment type="caution">
    <text evidence="2">The sequence shown here is derived from an EMBL/GenBank/DDBJ whole genome shotgun (WGS) entry which is preliminary data.</text>
</comment>
<dbReference type="Proteomes" id="UP000265703">
    <property type="component" value="Unassembled WGS sequence"/>
</dbReference>
<sequence>MGTIIGQVAGIIVVTLQLAMVVYLTITLYKSSWPERGQEMSDFTGLPTWFTVPCNYLQTMSKKTSLEFASVFVTGVASLVCLRKGKKRYKTIGATFKAITNAIVPTQENQENTTHNGATNSGHTIPWSIFDAIITVYVIITFIAMVAGSVFGVGKLWAIIGIFHNIMEVFIVGALWHRTKANYIILIALVYSVVVTGAISQLPWYWDAMFFKFQGLILDFILPVLFFIVAYENLDQSGENQSLLEGHLPTLPTHPTSRLKGLGYLFFAALVHLIGNVFDVVGNDSGLSAIVFPLSYFVSFPVYAIYVHKDKQKKPVQTNITGFNFILLFLWCATASAI</sequence>
<gene>
    <name evidence="2" type="ORF">C1645_875703</name>
</gene>
<reference evidence="2 3" key="1">
    <citation type="submission" date="2018-06" db="EMBL/GenBank/DDBJ databases">
        <title>Comparative genomics reveals the genomic features of Rhizophagus irregularis, R. cerebriforme, R. diaphanum and Gigaspora rosea, and their symbiotic lifestyle signature.</title>
        <authorList>
            <person name="Morin E."/>
            <person name="San Clemente H."/>
            <person name="Chen E.C.H."/>
            <person name="De La Providencia I."/>
            <person name="Hainaut M."/>
            <person name="Kuo A."/>
            <person name="Kohler A."/>
            <person name="Murat C."/>
            <person name="Tang N."/>
            <person name="Roy S."/>
            <person name="Loubradou J."/>
            <person name="Henrissat B."/>
            <person name="Grigoriev I.V."/>
            <person name="Corradi N."/>
            <person name="Roux C."/>
            <person name="Martin F.M."/>
        </authorList>
    </citation>
    <scope>NUCLEOTIDE SEQUENCE [LARGE SCALE GENOMIC DNA]</scope>
    <source>
        <strain evidence="2 3">DAOM 227022</strain>
    </source>
</reference>
<feature type="transmembrane region" description="Helical" evidence="1">
    <location>
        <begin position="129"/>
        <end position="150"/>
    </location>
</feature>
<feature type="transmembrane region" description="Helical" evidence="1">
    <location>
        <begin position="318"/>
        <end position="337"/>
    </location>
</feature>
<dbReference type="AlphaFoldDB" id="A0A397SYG4"/>
<keyword evidence="3" id="KW-1185">Reference proteome</keyword>
<dbReference type="EMBL" id="QKYT01000164">
    <property type="protein sequence ID" value="RIA91013.1"/>
    <property type="molecule type" value="Genomic_DNA"/>
</dbReference>
<feature type="transmembrane region" description="Helical" evidence="1">
    <location>
        <begin position="287"/>
        <end position="306"/>
    </location>
</feature>
<feature type="transmembrane region" description="Helical" evidence="1">
    <location>
        <begin position="65"/>
        <end position="82"/>
    </location>
</feature>
<organism evidence="2 3">
    <name type="scientific">Glomus cerebriforme</name>
    <dbReference type="NCBI Taxonomy" id="658196"/>
    <lineage>
        <taxon>Eukaryota</taxon>
        <taxon>Fungi</taxon>
        <taxon>Fungi incertae sedis</taxon>
        <taxon>Mucoromycota</taxon>
        <taxon>Glomeromycotina</taxon>
        <taxon>Glomeromycetes</taxon>
        <taxon>Glomerales</taxon>
        <taxon>Glomeraceae</taxon>
        <taxon>Glomus</taxon>
    </lineage>
</organism>
<feature type="transmembrane region" description="Helical" evidence="1">
    <location>
        <begin position="183"/>
        <end position="204"/>
    </location>
</feature>
<name>A0A397SYG4_9GLOM</name>
<feature type="transmembrane region" description="Helical" evidence="1">
    <location>
        <begin position="262"/>
        <end position="281"/>
    </location>
</feature>
<protein>
    <submittedName>
        <fullName evidence="2">Uncharacterized protein</fullName>
    </submittedName>
</protein>
<evidence type="ECO:0000256" key="1">
    <source>
        <dbReference type="SAM" id="Phobius"/>
    </source>
</evidence>
<feature type="non-terminal residue" evidence="2">
    <location>
        <position position="338"/>
    </location>
</feature>